<organism evidence="1 2">
    <name type="scientific">Xenopus laevis</name>
    <name type="common">African clawed frog</name>
    <dbReference type="NCBI Taxonomy" id="8355"/>
    <lineage>
        <taxon>Eukaryota</taxon>
        <taxon>Metazoa</taxon>
        <taxon>Chordata</taxon>
        <taxon>Craniata</taxon>
        <taxon>Vertebrata</taxon>
        <taxon>Euteleostomi</taxon>
        <taxon>Amphibia</taxon>
        <taxon>Batrachia</taxon>
        <taxon>Anura</taxon>
        <taxon>Pipoidea</taxon>
        <taxon>Pipidae</taxon>
        <taxon>Xenopodinae</taxon>
        <taxon>Xenopus</taxon>
        <taxon>Xenopus</taxon>
    </lineage>
</organism>
<reference evidence="2" key="1">
    <citation type="journal article" date="2016" name="Nature">
        <title>Genome evolution in the allotetraploid frog Xenopus laevis.</title>
        <authorList>
            <person name="Session A.M."/>
            <person name="Uno Y."/>
            <person name="Kwon T."/>
            <person name="Chapman J.A."/>
            <person name="Toyoda A."/>
            <person name="Takahashi S."/>
            <person name="Fukui A."/>
            <person name="Hikosaka A."/>
            <person name="Suzuki A."/>
            <person name="Kondo M."/>
            <person name="van Heeringen S.J."/>
            <person name="Quigley I."/>
            <person name="Heinz S."/>
            <person name="Ogino H."/>
            <person name="Ochi H."/>
            <person name="Hellsten U."/>
            <person name="Lyons J.B."/>
            <person name="Simakov O."/>
            <person name="Putnam N."/>
            <person name="Stites J."/>
            <person name="Kuroki Y."/>
            <person name="Tanaka T."/>
            <person name="Michiue T."/>
            <person name="Watanabe M."/>
            <person name="Bogdanovic O."/>
            <person name="Lister R."/>
            <person name="Georgiou G."/>
            <person name="Paranjpe S.S."/>
            <person name="van Kruijsbergen I."/>
            <person name="Shu S."/>
            <person name="Carlson J."/>
            <person name="Kinoshita T."/>
            <person name="Ohta Y."/>
            <person name="Mawaribuchi S."/>
            <person name="Jenkins J."/>
            <person name="Grimwood J."/>
            <person name="Schmutz J."/>
            <person name="Mitros T."/>
            <person name="Mozaffari S.V."/>
            <person name="Suzuki Y."/>
            <person name="Haramoto Y."/>
            <person name="Yamamoto T.S."/>
            <person name="Takagi C."/>
            <person name="Heald R."/>
            <person name="Miller K."/>
            <person name="Haudenschild C."/>
            <person name="Kitzman J."/>
            <person name="Nakayama T."/>
            <person name="Izutsu Y."/>
            <person name="Robert J."/>
            <person name="Fortriede J."/>
            <person name="Burns K."/>
            <person name="Lotay V."/>
            <person name="Karimi K."/>
            <person name="Yasuoka Y."/>
            <person name="Dichmann D.S."/>
            <person name="Flajnik M.F."/>
            <person name="Houston D.W."/>
            <person name="Shendure J."/>
            <person name="DuPasquier L."/>
            <person name="Vize P.D."/>
            <person name="Zorn A.M."/>
            <person name="Ito M."/>
            <person name="Marcotte E.M."/>
            <person name="Wallingford J.B."/>
            <person name="Ito Y."/>
            <person name="Asashima M."/>
            <person name="Ueno N."/>
            <person name="Matsuda Y."/>
            <person name="Veenstra G.J."/>
            <person name="Fujiyama A."/>
            <person name="Harland R.M."/>
            <person name="Taira M."/>
            <person name="Rokhsar D.S."/>
        </authorList>
    </citation>
    <scope>NUCLEOTIDE SEQUENCE [LARGE SCALE GENOMIC DNA]</scope>
    <source>
        <strain evidence="2">J</strain>
    </source>
</reference>
<protein>
    <submittedName>
        <fullName evidence="1">Uncharacterized protein</fullName>
    </submittedName>
</protein>
<gene>
    <name evidence="1" type="ORF">XELAEV_18031668mg</name>
</gene>
<evidence type="ECO:0000313" key="2">
    <source>
        <dbReference type="Proteomes" id="UP000694892"/>
    </source>
</evidence>
<dbReference type="Proteomes" id="UP000694892">
    <property type="component" value="Chromosome 6L"/>
</dbReference>
<sequence length="80" mass="8698">MQLSRVAETLILPEPLPPFGTSISHVKDANAGVTSSLAPLHIRLADYRLFYGRVNCSIASARGLGAHCFFSQCTVPLYLH</sequence>
<evidence type="ECO:0000313" key="1">
    <source>
        <dbReference type="EMBL" id="OCT76467.1"/>
    </source>
</evidence>
<name>A0A974CP76_XENLA</name>
<proteinExistence type="predicted"/>
<dbReference type="AlphaFoldDB" id="A0A974CP76"/>
<dbReference type="EMBL" id="CM004476">
    <property type="protein sequence ID" value="OCT76467.1"/>
    <property type="molecule type" value="Genomic_DNA"/>
</dbReference>
<accession>A0A974CP76</accession>